<dbReference type="Proteomes" id="UP001153678">
    <property type="component" value="Unassembled WGS sequence"/>
</dbReference>
<comment type="caution">
    <text evidence="2">The sequence shown here is derived from an EMBL/GenBank/DDBJ whole genome shotgun (WGS) entry which is preliminary data.</text>
</comment>
<evidence type="ECO:0000259" key="1">
    <source>
        <dbReference type="PROSITE" id="PS50011"/>
    </source>
</evidence>
<dbReference type="EMBL" id="CAMKVN010006710">
    <property type="protein sequence ID" value="CAI2190621.1"/>
    <property type="molecule type" value="Genomic_DNA"/>
</dbReference>
<feature type="domain" description="Protein kinase" evidence="1">
    <location>
        <begin position="915"/>
        <end position="1265"/>
    </location>
</feature>
<dbReference type="InterPro" id="IPR006597">
    <property type="entry name" value="Sel1-like"/>
</dbReference>
<dbReference type="SUPFAM" id="SSF81901">
    <property type="entry name" value="HCP-like"/>
    <property type="match status" value="1"/>
</dbReference>
<dbReference type="SMART" id="SM00671">
    <property type="entry name" value="SEL1"/>
    <property type="match status" value="2"/>
</dbReference>
<dbReference type="GO" id="GO:0005524">
    <property type="term" value="F:ATP binding"/>
    <property type="evidence" value="ECO:0007669"/>
    <property type="project" value="InterPro"/>
</dbReference>
<dbReference type="CDD" id="cd21037">
    <property type="entry name" value="MLKL_NTD"/>
    <property type="match status" value="1"/>
</dbReference>
<dbReference type="Gene3D" id="1.10.510.10">
    <property type="entry name" value="Transferase(Phosphotransferase) domain 1"/>
    <property type="match status" value="1"/>
</dbReference>
<dbReference type="InterPro" id="IPR011990">
    <property type="entry name" value="TPR-like_helical_dom_sf"/>
</dbReference>
<dbReference type="Pfam" id="PF08238">
    <property type="entry name" value="Sel1"/>
    <property type="match status" value="2"/>
</dbReference>
<dbReference type="InterPro" id="IPR054000">
    <property type="entry name" value="MLKL_N"/>
</dbReference>
<dbReference type="PANTHER" id="PTHR45756">
    <property type="entry name" value="PALMITOYLTRANSFERASE"/>
    <property type="match status" value="1"/>
</dbReference>
<dbReference type="Pfam" id="PF07714">
    <property type="entry name" value="PK_Tyr_Ser-Thr"/>
    <property type="match status" value="1"/>
</dbReference>
<dbReference type="InterPro" id="IPR001245">
    <property type="entry name" value="Ser-Thr/Tyr_kinase_cat_dom"/>
</dbReference>
<proteinExistence type="predicted"/>
<dbReference type="Gene3D" id="1.20.930.20">
    <property type="entry name" value="Adaptor protein Cbl, N-terminal domain"/>
    <property type="match status" value="1"/>
</dbReference>
<dbReference type="InterPro" id="IPR000719">
    <property type="entry name" value="Prot_kinase_dom"/>
</dbReference>
<accession>A0A9W4T3E3</accession>
<dbReference type="Pfam" id="PF22215">
    <property type="entry name" value="MLKL_N"/>
    <property type="match status" value="1"/>
</dbReference>
<keyword evidence="3" id="KW-1185">Reference proteome</keyword>
<dbReference type="PROSITE" id="PS00109">
    <property type="entry name" value="PROTEIN_KINASE_TYR"/>
    <property type="match status" value="1"/>
</dbReference>
<dbReference type="InterPro" id="IPR008266">
    <property type="entry name" value="Tyr_kinase_AS"/>
</dbReference>
<dbReference type="PROSITE" id="PS50011">
    <property type="entry name" value="PROTEIN_KINASE_DOM"/>
    <property type="match status" value="1"/>
</dbReference>
<sequence>MSEPPPTAASLTTEQQIVQQLNLKHGLFLDGHSIRSSKEAIFADGNLKIRFYKGEPIVYTNVNDPKSHINLLSFNNDIVVNLSEVSHLQPSDACINFPIAEFSYKGELLKTFSKCTDDDDESSYGHFFARKVLVGGKLFIKNLKSASPIQNDIVRSLLTWIYNSAKYKSENPLNDVYEWDFFPEIETSNGLELKNPKDLTTWMQNLYQKNMFDIISYNDIVPVSQLRISIDVSETSKEKQPGIYNYENKLSFKEWVGDALYVNLTRWVKDFHLLQGLIFNKHFEIEISKEISINFNKIPEIKSLNKCHIKMIKPTTDLKEFLLSNNISISLDTDMNSSPFINKNIKSDNFNNKDYIHFVVKYEQYEILLPMACINPSANLKQYIENSLNSVEPFKALQDTFDKFGHLFSQRIVLGKSLKNILPDILPDISFNSENIDLGSLTFDFLNSRLNVSYLLTQGGDIIDNDNELSSWIRDIHTNLEIIELDQTISLNKILGAERQKEIDNLFNKDIDKIIMTGISDLKDLDSNNIEHYKRINIEPILNDKDYKVFGSIVSGDKKIDDYFIKFGFYDANGFSAMIKTLRESKINVRDCSVLWMIVGNPMKLSVFSPNHREIQVDRIKKSITYQQDESIYGVKTHIPLSHGYSILVDAFHSSTTYDIKLSEWSNDQIKFQIKESTYNNKTTLKSSNSDIISDSDSDSQYGEDNETTIIDTDLDICILRSSNGSLKIDHVKIEYPLDLFGHTLTKDNLAVLDDPDSRSKFKTFRGLLMKCANEIVAPFIPLVTTITTVTKDIADAYENVQYNKKTCGALVTRVEAVEVTIRGLIRQRDDNLNKFCSQSYYNTFSKLTNCLKQIKEFSSDISQLSKFKKFVSIGIIKESFEKIIKDFDNYSNFLNLKLAITNEQLSSILNSDLIEMMKFLDKIEGGITYMMNHPTDLHVQNNKKIAVKVNNIGGEYKACKDKHEFTPINGEIDTIRYLNETNQCSKSEVDINGQTELNGQIEPSELKDTAEPDSRKGINVRVLKKIYKEKYVACKYFSTDKINQRHLAILRKLKACPYIIQFFGLSRLDTSDVMVFEWAEYGTLCELYQNYIIGWDAKISFARDICRGLIFLHTVEILHHDIRCENVLITEKMQPKLCNFKFSREFNAATSQIEDMNAIVHWLAPEKLENISGTKDKACSYTIQCDIFSFVMLLWELGFQKKPYENMNITEIQKHVQKGDRETFDSISRPIQTEYCEIIKLGWVQEPSLRPGIQQIFNMLQELYEKHILKNSDEDKPNFSIPVHNSIIPITPFKEGLVAHKKKNYEMAWKCFEEHANVGDMLGKYWQGYYYLEGRYVEKNLEKAKELFKESADGGNADAQLRYAFCLIDKENEYIDTLTFLKYLEMSANNENSTALYNLGEIYLNGRLNIEKDHDKGIQYLKLAALKGQLKAKEVLKNYNISLV</sequence>
<dbReference type="InterPro" id="IPR036537">
    <property type="entry name" value="Adaptor_Cbl_N_dom_sf"/>
</dbReference>
<dbReference type="OrthoDB" id="1668230at2759"/>
<protein>
    <submittedName>
        <fullName evidence="2">12614_t:CDS:1</fullName>
    </submittedName>
</protein>
<dbReference type="Gene3D" id="1.25.40.10">
    <property type="entry name" value="Tetratricopeptide repeat domain"/>
    <property type="match status" value="1"/>
</dbReference>
<gene>
    <name evidence="2" type="ORF">FWILDA_LOCUS14667</name>
</gene>
<evidence type="ECO:0000313" key="3">
    <source>
        <dbReference type="Proteomes" id="UP001153678"/>
    </source>
</evidence>
<name>A0A9W4T3E3_9GLOM</name>
<dbReference type="GO" id="GO:0007166">
    <property type="term" value="P:cell surface receptor signaling pathway"/>
    <property type="evidence" value="ECO:0007669"/>
    <property type="project" value="InterPro"/>
</dbReference>
<dbReference type="InterPro" id="IPR011009">
    <property type="entry name" value="Kinase-like_dom_sf"/>
</dbReference>
<evidence type="ECO:0000313" key="2">
    <source>
        <dbReference type="EMBL" id="CAI2190621.1"/>
    </source>
</evidence>
<dbReference type="InterPro" id="IPR053215">
    <property type="entry name" value="TKL_Ser/Thr_kinase"/>
</dbReference>
<dbReference type="SUPFAM" id="SSF56112">
    <property type="entry name" value="Protein kinase-like (PK-like)"/>
    <property type="match status" value="1"/>
</dbReference>
<dbReference type="PANTHER" id="PTHR45756:SF1">
    <property type="entry name" value="PROTEIN KINASE DOMAIN CONTAINING PROTEIN"/>
    <property type="match status" value="1"/>
</dbReference>
<dbReference type="InterPro" id="IPR059179">
    <property type="entry name" value="MLKL-like_MCAfunc"/>
</dbReference>
<dbReference type="GO" id="GO:0004672">
    <property type="term" value="F:protein kinase activity"/>
    <property type="evidence" value="ECO:0007669"/>
    <property type="project" value="InterPro"/>
</dbReference>
<organism evidence="2 3">
    <name type="scientific">Funneliformis geosporum</name>
    <dbReference type="NCBI Taxonomy" id="1117311"/>
    <lineage>
        <taxon>Eukaryota</taxon>
        <taxon>Fungi</taxon>
        <taxon>Fungi incertae sedis</taxon>
        <taxon>Mucoromycota</taxon>
        <taxon>Glomeromycotina</taxon>
        <taxon>Glomeromycetes</taxon>
        <taxon>Glomerales</taxon>
        <taxon>Glomeraceae</taxon>
        <taxon>Funneliformis</taxon>
    </lineage>
</organism>
<reference evidence="2" key="1">
    <citation type="submission" date="2022-08" db="EMBL/GenBank/DDBJ databases">
        <authorList>
            <person name="Kallberg Y."/>
            <person name="Tangrot J."/>
            <person name="Rosling A."/>
        </authorList>
    </citation>
    <scope>NUCLEOTIDE SEQUENCE</scope>
    <source>
        <strain evidence="2">Wild A</strain>
    </source>
</reference>